<dbReference type="OrthoDB" id="25131at2759"/>
<gene>
    <name evidence="3" type="primary">SPCC63.06</name>
    <name evidence="3" type="ORF">CFIMG_003802RA</name>
</gene>
<dbReference type="Proteomes" id="UP000222788">
    <property type="component" value="Unassembled WGS sequence"/>
</dbReference>
<proteinExistence type="predicted"/>
<dbReference type="InterPro" id="IPR015943">
    <property type="entry name" value="WD40/YVTN_repeat-like_dom_sf"/>
</dbReference>
<sequence length="337" mass="36493">MYSLQNKASYQFPNSSGDGIYVLDLQRLQNGIVAITSDQRLTAFAPDRLESGPVFSTTTSHGNLTNVRILDDEASLVATTGDNGIVSLWDLRDSPHKAEVARFQGGDAAVMSIACDPRTNTVVVGTELQDRTHAASIFVWDIRSTPSESHKYTEVHSDDITELKFHPTDANFILSGSTDGLVNVCDLRITDEDEVIVQTFNHGASIHHADFLTATEVYGLSNDERFALYDMAEQVEKGSAFLDVGDLRKPLSCQYIANVATKTDGSGAIIGAGSQDQQTFTLVHMAKGPETWALDQSSAVTLPGAHGEELVRGFCFFDESHAVFTGGEDGAIKGWVI</sequence>
<reference evidence="3 4" key="2">
    <citation type="journal article" date="2013" name="IMA Fungus">
        <title>IMA Genome-F 1: Ceratocystis fimbriata: Draft nuclear genome sequence for the plant pathogen, Ceratocystis fimbriata.</title>
        <authorList>
            <person name="Wilken P.M."/>
            <person name="Steenkamp E.T."/>
            <person name="Wingfield M.J."/>
            <person name="de Beer Z.W."/>
            <person name="Wingfield B.D."/>
        </authorList>
    </citation>
    <scope>NUCLEOTIDE SEQUENCE [LARGE SCALE GENOMIC DNA]</scope>
    <source>
        <strain evidence="3 4">CBS 114723</strain>
    </source>
</reference>
<dbReference type="STRING" id="1035309.A0A2C5X2U2"/>
<dbReference type="EMBL" id="APWK03000057">
    <property type="protein sequence ID" value="PHH52775.1"/>
    <property type="molecule type" value="Genomic_DNA"/>
</dbReference>
<dbReference type="Gene3D" id="2.130.10.10">
    <property type="entry name" value="YVTN repeat-like/Quinoprotein amine dehydrogenase"/>
    <property type="match status" value="1"/>
</dbReference>
<evidence type="ECO:0000256" key="1">
    <source>
        <dbReference type="ARBA" id="ARBA00022574"/>
    </source>
</evidence>
<accession>A0A2C5X2U2</accession>
<comment type="caution">
    <text evidence="3">The sequence shown here is derived from an EMBL/GenBank/DDBJ whole genome shotgun (WGS) entry which is preliminary data.</text>
</comment>
<dbReference type="AlphaFoldDB" id="A0A2C5X2U2"/>
<keyword evidence="1" id="KW-0853">WD repeat</keyword>
<evidence type="ECO:0000313" key="3">
    <source>
        <dbReference type="EMBL" id="PHH52775.1"/>
    </source>
</evidence>
<dbReference type="PANTHER" id="PTHR22889:SF0">
    <property type="entry name" value="WD REPEAT-CONTAINING PROTEIN 89"/>
    <property type="match status" value="1"/>
</dbReference>
<reference evidence="3 4" key="1">
    <citation type="journal article" date="2013" name="Fungal Biol.">
        <title>Analysis of microsatellite markers in the genome of the plant pathogen Ceratocystis fimbriata.</title>
        <authorList>
            <person name="Simpson M.C."/>
            <person name="Wilken P.M."/>
            <person name="Coetzee M.P."/>
            <person name="Wingfield M.J."/>
            <person name="Wingfield B.D."/>
        </authorList>
    </citation>
    <scope>NUCLEOTIDE SEQUENCE [LARGE SCALE GENOMIC DNA]</scope>
    <source>
        <strain evidence="3 4">CBS 114723</strain>
    </source>
</reference>
<dbReference type="PANTHER" id="PTHR22889">
    <property type="entry name" value="WD REPEAT-CONTAINING PROTEIN 89"/>
    <property type="match status" value="1"/>
</dbReference>
<dbReference type="InterPro" id="IPR036322">
    <property type="entry name" value="WD40_repeat_dom_sf"/>
</dbReference>
<organism evidence="3 4">
    <name type="scientific">Ceratocystis fimbriata CBS 114723</name>
    <dbReference type="NCBI Taxonomy" id="1035309"/>
    <lineage>
        <taxon>Eukaryota</taxon>
        <taxon>Fungi</taxon>
        <taxon>Dikarya</taxon>
        <taxon>Ascomycota</taxon>
        <taxon>Pezizomycotina</taxon>
        <taxon>Sordariomycetes</taxon>
        <taxon>Hypocreomycetidae</taxon>
        <taxon>Microascales</taxon>
        <taxon>Ceratocystidaceae</taxon>
        <taxon>Ceratocystis</taxon>
    </lineage>
</organism>
<keyword evidence="2" id="KW-0677">Repeat</keyword>
<keyword evidence="4" id="KW-1185">Reference proteome</keyword>
<name>A0A2C5X2U2_9PEZI</name>
<protein>
    <submittedName>
        <fullName evidence="3">Putative WD repeat-containing protein C63.06</fullName>
    </submittedName>
</protein>
<dbReference type="SMART" id="SM00320">
    <property type="entry name" value="WD40"/>
    <property type="match status" value="5"/>
</dbReference>
<evidence type="ECO:0000313" key="4">
    <source>
        <dbReference type="Proteomes" id="UP000222788"/>
    </source>
</evidence>
<dbReference type="SUPFAM" id="SSF50978">
    <property type="entry name" value="WD40 repeat-like"/>
    <property type="match status" value="1"/>
</dbReference>
<dbReference type="InterPro" id="IPR039328">
    <property type="entry name" value="WDR89"/>
</dbReference>
<dbReference type="Pfam" id="PF00400">
    <property type="entry name" value="WD40"/>
    <property type="match status" value="1"/>
</dbReference>
<dbReference type="InterPro" id="IPR001680">
    <property type="entry name" value="WD40_rpt"/>
</dbReference>
<evidence type="ECO:0000256" key="2">
    <source>
        <dbReference type="ARBA" id="ARBA00022737"/>
    </source>
</evidence>